<dbReference type="Proteomes" id="UP001596470">
    <property type="component" value="Unassembled WGS sequence"/>
</dbReference>
<comment type="caution">
    <text evidence="7">The sequence shown here is derived from an EMBL/GenBank/DDBJ whole genome shotgun (WGS) entry which is preliminary data.</text>
</comment>
<comment type="similarity">
    <text evidence="5">Belongs to the class-II pyridoxal-phosphate-dependent aminotransferase family. MalY/PatB cystathionine beta-lyase subfamily.</text>
</comment>
<keyword evidence="3" id="KW-0663">Pyridoxal phosphate</keyword>
<sequence>MSATTNASTDLPGDPLRQLTLDQLRQRTSEKWRHYDPDVLPLWVAELDVHLAEPIAKAVTDAIAAGDTGYPSGTGYAVAVAAFAAERWHWTDLDRGRIRTVPDIMLGVVEMLKAVTGPGDAIVVNSPVYPPFHAFPVFNDRKVIEAPLGPDHRIDFAALAAAFELALGRGGKAAYLLCNPHNPTGTVHTRDELERVARLAADYGVRVVSDEAHGPLVAPGTVFVPYLTAEGAETGLALTSAAKGWNLPGLRGAVAIAGTAAVADLERMPEKMSSSISHLGSIAHAAAFREGGPWLDALLAGLEENRRLLADLLAERLPEVRYRPQPGTYLAWLDCRALGLGDDPAAVFLERGRVALNSGLPFGTGGKGHVRLNYGTSPEILAEAVERMAAAVRN</sequence>
<dbReference type="GO" id="GO:0047804">
    <property type="term" value="F:cysteine-S-conjugate beta-lyase activity"/>
    <property type="evidence" value="ECO:0007669"/>
    <property type="project" value="UniProtKB-EC"/>
</dbReference>
<evidence type="ECO:0000259" key="6">
    <source>
        <dbReference type="Pfam" id="PF00155"/>
    </source>
</evidence>
<dbReference type="Gene3D" id="3.90.1150.10">
    <property type="entry name" value="Aspartate Aminotransferase, domain 1"/>
    <property type="match status" value="1"/>
</dbReference>
<evidence type="ECO:0000256" key="1">
    <source>
        <dbReference type="ARBA" id="ARBA00001933"/>
    </source>
</evidence>
<dbReference type="InterPro" id="IPR015424">
    <property type="entry name" value="PyrdxlP-dep_Trfase"/>
</dbReference>
<dbReference type="PANTHER" id="PTHR43525">
    <property type="entry name" value="PROTEIN MALY"/>
    <property type="match status" value="1"/>
</dbReference>
<evidence type="ECO:0000256" key="2">
    <source>
        <dbReference type="ARBA" id="ARBA00012224"/>
    </source>
</evidence>
<protein>
    <recommendedName>
        <fullName evidence="2">cysteine-S-conjugate beta-lyase</fullName>
        <ecNumber evidence="2">4.4.1.13</ecNumber>
    </recommendedName>
</protein>
<evidence type="ECO:0000256" key="5">
    <source>
        <dbReference type="ARBA" id="ARBA00037974"/>
    </source>
</evidence>
<evidence type="ECO:0000256" key="4">
    <source>
        <dbReference type="ARBA" id="ARBA00023239"/>
    </source>
</evidence>
<gene>
    <name evidence="7" type="ORF">ACFQS3_03730</name>
</gene>
<evidence type="ECO:0000313" key="8">
    <source>
        <dbReference type="Proteomes" id="UP001596470"/>
    </source>
</evidence>
<comment type="cofactor">
    <cofactor evidence="1">
        <name>pyridoxal 5'-phosphate</name>
        <dbReference type="ChEBI" id="CHEBI:597326"/>
    </cofactor>
</comment>
<feature type="domain" description="Aminotransferase class I/classII large" evidence="6">
    <location>
        <begin position="108"/>
        <end position="387"/>
    </location>
</feature>
<dbReference type="CDD" id="cd00609">
    <property type="entry name" value="AAT_like"/>
    <property type="match status" value="1"/>
</dbReference>
<dbReference type="Pfam" id="PF00155">
    <property type="entry name" value="Aminotran_1_2"/>
    <property type="match status" value="1"/>
</dbReference>
<dbReference type="InterPro" id="IPR015421">
    <property type="entry name" value="PyrdxlP-dep_Trfase_major"/>
</dbReference>
<keyword evidence="4 7" id="KW-0456">Lyase</keyword>
<dbReference type="EC" id="4.4.1.13" evidence="2"/>
<dbReference type="InterPro" id="IPR051798">
    <property type="entry name" value="Class-II_PLP-Dep_Aminotrans"/>
</dbReference>
<dbReference type="Gene3D" id="3.40.640.10">
    <property type="entry name" value="Type I PLP-dependent aspartate aminotransferase-like (Major domain)"/>
    <property type="match status" value="1"/>
</dbReference>
<dbReference type="RefSeq" id="WP_382354043.1">
    <property type="nucleotide sequence ID" value="NZ_JBHMBP010000004.1"/>
</dbReference>
<evidence type="ECO:0000256" key="3">
    <source>
        <dbReference type="ARBA" id="ARBA00022898"/>
    </source>
</evidence>
<accession>A0ABW2D1X3</accession>
<dbReference type="SUPFAM" id="SSF53383">
    <property type="entry name" value="PLP-dependent transferases"/>
    <property type="match status" value="1"/>
</dbReference>
<dbReference type="PANTHER" id="PTHR43525:SF2">
    <property type="entry name" value="CYSTATHIONINE BETA-LYASE-RELATED"/>
    <property type="match status" value="1"/>
</dbReference>
<dbReference type="InterPro" id="IPR004839">
    <property type="entry name" value="Aminotransferase_I/II_large"/>
</dbReference>
<dbReference type="EMBL" id="JBHSYS010000001">
    <property type="protein sequence ID" value="MFC6956302.1"/>
    <property type="molecule type" value="Genomic_DNA"/>
</dbReference>
<evidence type="ECO:0000313" key="7">
    <source>
        <dbReference type="EMBL" id="MFC6956302.1"/>
    </source>
</evidence>
<keyword evidence="8" id="KW-1185">Reference proteome</keyword>
<proteinExistence type="inferred from homology"/>
<reference evidence="8" key="1">
    <citation type="journal article" date="2019" name="Int. J. Syst. Evol. Microbiol.">
        <title>The Global Catalogue of Microorganisms (GCM) 10K type strain sequencing project: providing services to taxonomists for standard genome sequencing and annotation.</title>
        <authorList>
            <consortium name="The Broad Institute Genomics Platform"/>
            <consortium name="The Broad Institute Genome Sequencing Center for Infectious Disease"/>
            <person name="Wu L."/>
            <person name="Ma J."/>
        </authorList>
    </citation>
    <scope>NUCLEOTIDE SEQUENCE [LARGE SCALE GENOMIC DNA]</scope>
    <source>
        <strain evidence="8">KACC 12634</strain>
    </source>
</reference>
<dbReference type="InterPro" id="IPR015422">
    <property type="entry name" value="PyrdxlP-dep_Trfase_small"/>
</dbReference>
<name>A0ABW2D1X3_9ACTN</name>
<organism evidence="7 8">
    <name type="scientific">Glycomyces mayteni</name>
    <dbReference type="NCBI Taxonomy" id="543887"/>
    <lineage>
        <taxon>Bacteria</taxon>
        <taxon>Bacillati</taxon>
        <taxon>Actinomycetota</taxon>
        <taxon>Actinomycetes</taxon>
        <taxon>Glycomycetales</taxon>
        <taxon>Glycomycetaceae</taxon>
        <taxon>Glycomyces</taxon>
    </lineage>
</organism>